<keyword evidence="3" id="KW-1185">Reference proteome</keyword>
<dbReference type="Proteomes" id="UP000236621">
    <property type="component" value="Unassembled WGS sequence"/>
</dbReference>
<dbReference type="EMBL" id="NRSZ01000205">
    <property type="protein sequence ID" value="PNY28810.1"/>
    <property type="molecule type" value="Genomic_DNA"/>
</dbReference>
<protein>
    <submittedName>
        <fullName evidence="2">Amidophosphoribosyltransferase</fullName>
    </submittedName>
</protein>
<keyword evidence="2" id="KW-0808">Transferase</keyword>
<dbReference type="STRING" id="45235.A0A2K3QMP8"/>
<organism evidence="2 3">
    <name type="scientific">Tolypocladium capitatum</name>
    <dbReference type="NCBI Taxonomy" id="45235"/>
    <lineage>
        <taxon>Eukaryota</taxon>
        <taxon>Fungi</taxon>
        <taxon>Dikarya</taxon>
        <taxon>Ascomycota</taxon>
        <taxon>Pezizomycotina</taxon>
        <taxon>Sordariomycetes</taxon>
        <taxon>Hypocreomycetidae</taxon>
        <taxon>Hypocreales</taxon>
        <taxon>Ophiocordycipitaceae</taxon>
        <taxon>Tolypocladium</taxon>
    </lineage>
</organism>
<feature type="compositionally biased region" description="Polar residues" evidence="1">
    <location>
        <begin position="120"/>
        <end position="130"/>
    </location>
</feature>
<accession>A0A2K3QMP8</accession>
<evidence type="ECO:0000256" key="1">
    <source>
        <dbReference type="SAM" id="MobiDB-lite"/>
    </source>
</evidence>
<sequence>MHGIARLLAKKLNDTLGDDDIEEIDVIIPVPQASNTASAVVSEQVLERHGAWHGIDLASSQELVAHGKTRHDIANTSGWTMYYMRTSISVFCGKYKTQIPDGGFERLSQIRGKKPRQVARQPQASGNSGPWGTAADGSPTVVDGINGQNGIAASITSRMKPTNPRHCEDLG</sequence>
<proteinExistence type="predicted"/>
<gene>
    <name evidence="2" type="ORF">TCAP_01265</name>
</gene>
<keyword evidence="2" id="KW-0328">Glycosyltransferase</keyword>
<evidence type="ECO:0000313" key="2">
    <source>
        <dbReference type="EMBL" id="PNY28810.1"/>
    </source>
</evidence>
<dbReference type="GO" id="GO:0016757">
    <property type="term" value="F:glycosyltransferase activity"/>
    <property type="evidence" value="ECO:0007669"/>
    <property type="project" value="UniProtKB-KW"/>
</dbReference>
<reference evidence="2 3" key="1">
    <citation type="submission" date="2017-08" db="EMBL/GenBank/DDBJ databases">
        <title>Harnessing the power of phylogenomics to disentangle the directionality and signatures of interkingdom host jumping in the parasitic fungal genus Tolypocladium.</title>
        <authorList>
            <person name="Quandt C.A."/>
            <person name="Patterson W."/>
            <person name="Spatafora J.W."/>
        </authorList>
    </citation>
    <scope>NUCLEOTIDE SEQUENCE [LARGE SCALE GENOMIC DNA]</scope>
    <source>
        <strain evidence="2 3">CBS 113982</strain>
    </source>
</reference>
<feature type="region of interest" description="Disordered" evidence="1">
    <location>
        <begin position="111"/>
        <end position="148"/>
    </location>
</feature>
<evidence type="ECO:0000313" key="3">
    <source>
        <dbReference type="Proteomes" id="UP000236621"/>
    </source>
</evidence>
<comment type="caution">
    <text evidence="2">The sequence shown here is derived from an EMBL/GenBank/DDBJ whole genome shotgun (WGS) entry which is preliminary data.</text>
</comment>
<name>A0A2K3QMP8_9HYPO</name>
<dbReference type="AlphaFoldDB" id="A0A2K3QMP8"/>